<dbReference type="InterPro" id="IPR013249">
    <property type="entry name" value="RNA_pol_sigma70_r4_t2"/>
</dbReference>
<dbReference type="Pfam" id="PF08281">
    <property type="entry name" value="Sigma70_r4_2"/>
    <property type="match status" value="1"/>
</dbReference>
<keyword evidence="2" id="KW-0805">Transcription regulation</keyword>
<dbReference type="PANTHER" id="PTHR43133:SF8">
    <property type="entry name" value="RNA POLYMERASE SIGMA FACTOR HI_1459-RELATED"/>
    <property type="match status" value="1"/>
</dbReference>
<feature type="domain" description="RNA polymerase sigma-70 region 2" evidence="6">
    <location>
        <begin position="16"/>
        <end position="75"/>
    </location>
</feature>
<comment type="similarity">
    <text evidence="1">Belongs to the sigma-70 factor family. ECF subfamily.</text>
</comment>
<proteinExistence type="inferred from homology"/>
<keyword evidence="9" id="KW-1185">Reference proteome</keyword>
<dbReference type="OrthoDB" id="795989at2"/>
<name>A0A1B8U2N4_9FLAO</name>
<comment type="caution">
    <text evidence="8">The sequence shown here is derived from an EMBL/GenBank/DDBJ whole genome shotgun (WGS) entry which is preliminary data.</text>
</comment>
<dbReference type="NCBIfam" id="TIGR02937">
    <property type="entry name" value="sigma70-ECF"/>
    <property type="match status" value="1"/>
</dbReference>
<dbReference type="EMBL" id="LSFM01000003">
    <property type="protein sequence ID" value="OBY66140.1"/>
    <property type="molecule type" value="Genomic_DNA"/>
</dbReference>
<reference evidence="9" key="1">
    <citation type="submission" date="2016-02" db="EMBL/GenBank/DDBJ databases">
        <authorList>
            <person name="Shin S.-K."/>
            <person name="Yi H."/>
            <person name="Kim E."/>
        </authorList>
    </citation>
    <scope>NUCLEOTIDE SEQUENCE [LARGE SCALE GENOMIC DNA]</scope>
    <source>
        <strain evidence="9">LPB0003</strain>
    </source>
</reference>
<keyword evidence="5" id="KW-0804">Transcription</keyword>
<evidence type="ECO:0000313" key="9">
    <source>
        <dbReference type="Proteomes" id="UP000092584"/>
    </source>
</evidence>
<dbReference type="GO" id="GO:0003677">
    <property type="term" value="F:DNA binding"/>
    <property type="evidence" value="ECO:0007669"/>
    <property type="project" value="UniProtKB-KW"/>
</dbReference>
<evidence type="ECO:0000256" key="3">
    <source>
        <dbReference type="ARBA" id="ARBA00023082"/>
    </source>
</evidence>
<dbReference type="Gene3D" id="1.10.10.10">
    <property type="entry name" value="Winged helix-like DNA-binding domain superfamily/Winged helix DNA-binding domain"/>
    <property type="match status" value="1"/>
</dbReference>
<keyword evidence="3" id="KW-0731">Sigma factor</keyword>
<evidence type="ECO:0000256" key="1">
    <source>
        <dbReference type="ARBA" id="ARBA00010641"/>
    </source>
</evidence>
<keyword evidence="4" id="KW-0238">DNA-binding</keyword>
<dbReference type="GO" id="GO:0006352">
    <property type="term" value="P:DNA-templated transcription initiation"/>
    <property type="evidence" value="ECO:0007669"/>
    <property type="project" value="InterPro"/>
</dbReference>
<dbReference type="InterPro" id="IPR014284">
    <property type="entry name" value="RNA_pol_sigma-70_dom"/>
</dbReference>
<feature type="domain" description="RNA polymerase sigma factor 70 region 4 type 2" evidence="7">
    <location>
        <begin position="104"/>
        <end position="155"/>
    </location>
</feature>
<dbReference type="Proteomes" id="UP000092584">
    <property type="component" value="Unassembled WGS sequence"/>
</dbReference>
<dbReference type="PANTHER" id="PTHR43133">
    <property type="entry name" value="RNA POLYMERASE ECF-TYPE SIGMA FACTO"/>
    <property type="match status" value="1"/>
</dbReference>
<dbReference type="Pfam" id="PF04542">
    <property type="entry name" value="Sigma70_r2"/>
    <property type="match status" value="1"/>
</dbReference>
<gene>
    <name evidence="8" type="ORF">LPB3_01600</name>
</gene>
<evidence type="ECO:0000259" key="7">
    <source>
        <dbReference type="Pfam" id="PF08281"/>
    </source>
</evidence>
<evidence type="ECO:0000259" key="6">
    <source>
        <dbReference type="Pfam" id="PF04542"/>
    </source>
</evidence>
<dbReference type="KEGG" id="pob:LPB03_08215"/>
<accession>A0A1B8U2N4</accession>
<dbReference type="GO" id="GO:0016987">
    <property type="term" value="F:sigma factor activity"/>
    <property type="evidence" value="ECO:0007669"/>
    <property type="project" value="UniProtKB-KW"/>
</dbReference>
<dbReference type="InterPro" id="IPR036388">
    <property type="entry name" value="WH-like_DNA-bd_sf"/>
</dbReference>
<dbReference type="InterPro" id="IPR007627">
    <property type="entry name" value="RNA_pol_sigma70_r2"/>
</dbReference>
<dbReference type="CDD" id="cd06171">
    <property type="entry name" value="Sigma70_r4"/>
    <property type="match status" value="1"/>
</dbReference>
<dbReference type="Gene3D" id="1.10.1740.10">
    <property type="match status" value="1"/>
</dbReference>
<organism evidence="8 9">
    <name type="scientific">Polaribacter vadi</name>
    <dbReference type="NCBI Taxonomy" id="1774273"/>
    <lineage>
        <taxon>Bacteria</taxon>
        <taxon>Pseudomonadati</taxon>
        <taxon>Bacteroidota</taxon>
        <taxon>Flavobacteriia</taxon>
        <taxon>Flavobacteriales</taxon>
        <taxon>Flavobacteriaceae</taxon>
    </lineage>
</organism>
<evidence type="ECO:0000256" key="4">
    <source>
        <dbReference type="ARBA" id="ARBA00023125"/>
    </source>
</evidence>
<dbReference type="InterPro" id="IPR013324">
    <property type="entry name" value="RNA_pol_sigma_r3/r4-like"/>
</dbReference>
<evidence type="ECO:0000256" key="2">
    <source>
        <dbReference type="ARBA" id="ARBA00023015"/>
    </source>
</evidence>
<evidence type="ECO:0000256" key="5">
    <source>
        <dbReference type="ARBA" id="ARBA00023163"/>
    </source>
</evidence>
<dbReference type="SUPFAM" id="SSF88659">
    <property type="entry name" value="Sigma3 and sigma4 domains of RNA polymerase sigma factors"/>
    <property type="match status" value="1"/>
</dbReference>
<dbReference type="SUPFAM" id="SSF88946">
    <property type="entry name" value="Sigma2 domain of RNA polymerase sigma factors"/>
    <property type="match status" value="1"/>
</dbReference>
<dbReference type="InterPro" id="IPR039425">
    <property type="entry name" value="RNA_pol_sigma-70-like"/>
</dbReference>
<sequence length="171" mass="20245">MNKNDFKVTIFSLSERLFPLVVRLLGDKTKAEDAIQEIMIKLWEKRNQLENHPNIKGFVFLTARNYCLDILRKKRILVNDGEIYLNLLSDSNEHSYIESQELNEIIKEILKKLPNQQREIFIMRDLDGYEFMEIAAIMELKITNVRVLLSRARKTISIALEKTYSYERGNY</sequence>
<evidence type="ECO:0000313" key="8">
    <source>
        <dbReference type="EMBL" id="OBY66140.1"/>
    </source>
</evidence>
<dbReference type="InterPro" id="IPR013325">
    <property type="entry name" value="RNA_pol_sigma_r2"/>
</dbReference>
<dbReference type="STRING" id="1774273.LPB03_08215"/>
<protein>
    <submittedName>
        <fullName evidence="8">RNA polymerase subunit sigma-24</fullName>
    </submittedName>
</protein>
<dbReference type="RefSeq" id="WP_065317852.1">
    <property type="nucleotide sequence ID" value="NZ_CP017477.1"/>
</dbReference>
<dbReference type="AlphaFoldDB" id="A0A1B8U2N4"/>